<dbReference type="GO" id="GO:0030674">
    <property type="term" value="F:protein-macromolecule adaptor activity"/>
    <property type="evidence" value="ECO:0007669"/>
    <property type="project" value="TreeGrafter"/>
</dbReference>
<dbReference type="InterPro" id="IPR034627">
    <property type="entry name" value="Irc6"/>
</dbReference>
<reference evidence="2" key="1">
    <citation type="submission" date="2022-11" db="EMBL/GenBank/DDBJ databases">
        <authorList>
            <person name="Petersen C."/>
        </authorList>
    </citation>
    <scope>NUCLEOTIDE SEQUENCE</scope>
    <source>
        <strain evidence="2">IBT 29864</strain>
    </source>
</reference>
<dbReference type="Gene3D" id="3.40.50.11960">
    <property type="match status" value="1"/>
</dbReference>
<dbReference type="EMBL" id="JAPZBS010000007">
    <property type="protein sequence ID" value="KAJ5368719.1"/>
    <property type="molecule type" value="Genomic_DNA"/>
</dbReference>
<dbReference type="GeneID" id="81440577"/>
<dbReference type="GO" id="GO:0016192">
    <property type="term" value="P:vesicle-mediated transport"/>
    <property type="evidence" value="ECO:0007669"/>
    <property type="project" value="InterPro"/>
</dbReference>
<feature type="region of interest" description="Disordered" evidence="1">
    <location>
        <begin position="50"/>
        <end position="91"/>
    </location>
</feature>
<evidence type="ECO:0008006" key="4">
    <source>
        <dbReference type="Google" id="ProtNLM"/>
    </source>
</evidence>
<dbReference type="PANTHER" id="PTHR28043:SF1">
    <property type="entry name" value="INCREASED RECOMBINATION CENTERS PROTEIN 6"/>
    <property type="match status" value="1"/>
</dbReference>
<dbReference type="Pfam" id="PF10199">
    <property type="entry name" value="Adaptin_binding"/>
    <property type="match status" value="1"/>
</dbReference>
<evidence type="ECO:0000313" key="2">
    <source>
        <dbReference type="EMBL" id="KAJ5368719.1"/>
    </source>
</evidence>
<dbReference type="Proteomes" id="UP001147782">
    <property type="component" value="Unassembled WGS sequence"/>
</dbReference>
<dbReference type="OrthoDB" id="10261384at2759"/>
<name>A0A9W9S138_9EURO</name>
<feature type="compositionally biased region" description="Low complexity" evidence="1">
    <location>
        <begin position="73"/>
        <end position="91"/>
    </location>
</feature>
<sequence>MTPMASGISPVEPSKSQSKHIANPRRLLILTPTSQSLSIIPPLLHSLTGVPVIDPPQHDSTSESPSQTPPQPSDNTSTPTTTTTTSFAGYTTHSPLRLDTKYYSAEIPLWVDEIPLTTETPAPAAADPTNTSEPGQWRTEFLSEEAEIVRDAVGALVVCVRSPELKQATPSTADADTDPASRADVRAVLDLMRDVGAVKSCIDEERGGNGDVVGVFVLVGSRSSAAPKSSAPDEERALELGVDDVDLGDGAADTPFSVGWWEDQLFDLDLFGWEVVEWDPAEQGVEKTRNKFGEYEGMPRIKEVLETHDWSTSGGADDLNDADLDFADDLEEELLGFGRSSHTSGFGHEVQELEREMMGLRMAIERGGGDGDEGDIDGDDADGELKVESIETLMMRMQAIRDMGSELPEGERRKFAAKAVSDIMREL</sequence>
<comment type="caution">
    <text evidence="2">The sequence shown here is derived from an EMBL/GenBank/DDBJ whole genome shotgun (WGS) entry which is preliminary data.</text>
</comment>
<protein>
    <recommendedName>
        <fullName evidence="4">Alpha and gamma adaptin binding protein p34</fullName>
    </recommendedName>
</protein>
<keyword evidence="3" id="KW-1185">Reference proteome</keyword>
<gene>
    <name evidence="2" type="ORF">N7496_008479</name>
</gene>
<evidence type="ECO:0000256" key="1">
    <source>
        <dbReference type="SAM" id="MobiDB-lite"/>
    </source>
</evidence>
<accession>A0A9W9S138</accession>
<organism evidence="2 3">
    <name type="scientific">Penicillium cataractarum</name>
    <dbReference type="NCBI Taxonomy" id="2100454"/>
    <lineage>
        <taxon>Eukaryota</taxon>
        <taxon>Fungi</taxon>
        <taxon>Dikarya</taxon>
        <taxon>Ascomycota</taxon>
        <taxon>Pezizomycotina</taxon>
        <taxon>Eurotiomycetes</taxon>
        <taxon>Eurotiomycetidae</taxon>
        <taxon>Eurotiales</taxon>
        <taxon>Aspergillaceae</taxon>
        <taxon>Penicillium</taxon>
    </lineage>
</organism>
<dbReference type="AlphaFoldDB" id="A0A9W9S138"/>
<feature type="region of interest" description="Disordered" evidence="1">
    <location>
        <begin position="1"/>
        <end position="20"/>
    </location>
</feature>
<dbReference type="PANTHER" id="PTHR28043">
    <property type="entry name" value="INCREASED RECOMBINATION CENTERS PROTEIN 6"/>
    <property type="match status" value="1"/>
</dbReference>
<dbReference type="RefSeq" id="XP_056553461.1">
    <property type="nucleotide sequence ID" value="XM_056701398.1"/>
</dbReference>
<evidence type="ECO:0000313" key="3">
    <source>
        <dbReference type="Proteomes" id="UP001147782"/>
    </source>
</evidence>
<reference evidence="2" key="2">
    <citation type="journal article" date="2023" name="IMA Fungus">
        <title>Comparative genomic study of the Penicillium genus elucidates a diverse pangenome and 15 lateral gene transfer events.</title>
        <authorList>
            <person name="Petersen C."/>
            <person name="Sorensen T."/>
            <person name="Nielsen M.R."/>
            <person name="Sondergaard T.E."/>
            <person name="Sorensen J.L."/>
            <person name="Fitzpatrick D.A."/>
            <person name="Frisvad J.C."/>
            <person name="Nielsen K.L."/>
        </authorList>
    </citation>
    <scope>NUCLEOTIDE SEQUENCE</scope>
    <source>
        <strain evidence="2">IBT 29864</strain>
    </source>
</reference>
<proteinExistence type="predicted"/>